<dbReference type="Gene3D" id="3.30.1330.30">
    <property type="match status" value="1"/>
</dbReference>
<dbReference type="Proteomes" id="UP000002939">
    <property type="component" value="Unassembled WGS sequence"/>
</dbReference>
<evidence type="ECO:0000313" key="2">
    <source>
        <dbReference type="EMBL" id="EEW93434.1"/>
    </source>
</evidence>
<accession>D0BK31</accession>
<dbReference type="OrthoDB" id="9794863at2"/>
<dbReference type="InterPro" id="IPR004038">
    <property type="entry name" value="Ribosomal_eL8/eL30/eS12/Gad45"/>
</dbReference>
<dbReference type="Pfam" id="PF01248">
    <property type="entry name" value="Ribosomal_L7Ae"/>
    <property type="match status" value="1"/>
</dbReference>
<feature type="domain" description="Ribosomal protein eL8/eL30/eS12/Gadd45" evidence="1">
    <location>
        <begin position="9"/>
        <end position="96"/>
    </location>
</feature>
<evidence type="ECO:0000259" key="1">
    <source>
        <dbReference type="Pfam" id="PF01248"/>
    </source>
</evidence>
<dbReference type="HOGENOM" id="CLU_157804_1_0_9"/>
<reference evidence="2" key="2">
    <citation type="submission" date="2011-10" db="EMBL/GenBank/DDBJ databases">
        <title>The Genome Sequence of Granulicatella elegans ATCC 700633.</title>
        <authorList>
            <consortium name="The Broad Institute Genome Sequencing Platform"/>
            <consortium name="The Broad Institute Genome Sequencing Center for Infectious Disease"/>
            <person name="Earl A."/>
            <person name="Ward D."/>
            <person name="Feldgarden M."/>
            <person name="Gevers D."/>
            <person name="Sibley C.D."/>
            <person name="Field T.R."/>
            <person name="Grinwis M."/>
            <person name="Eshaghurshan C.S."/>
            <person name="Surette M.G."/>
            <person name="Young S.K."/>
            <person name="Zeng Q."/>
            <person name="Gargeya S."/>
            <person name="Fitzgerald M."/>
            <person name="Haas B."/>
            <person name="Abouelleil A."/>
            <person name="Alvarado L."/>
            <person name="Arachchi H.M."/>
            <person name="Berlin A."/>
            <person name="Brown A."/>
            <person name="Chapman S.B."/>
            <person name="Chen Z."/>
            <person name="Dunbar C."/>
            <person name="Freedman E."/>
            <person name="Gearin G."/>
            <person name="Goldberg J."/>
            <person name="Griggs A."/>
            <person name="Gujja S."/>
            <person name="Heiman D."/>
            <person name="Howarth C."/>
            <person name="Larson L."/>
            <person name="Lui A."/>
            <person name="MacDonald P.J.P."/>
            <person name="Montmayeur A."/>
            <person name="Murphy C."/>
            <person name="Neiman D."/>
            <person name="Pearson M."/>
            <person name="Priest M."/>
            <person name="Roberts A."/>
            <person name="Saif S."/>
            <person name="Shea T."/>
            <person name="Shenoy N."/>
            <person name="Sisk P."/>
            <person name="Stolte C."/>
            <person name="Sykes S."/>
            <person name="Wortman J."/>
            <person name="Nusbaum C."/>
            <person name="Birren B."/>
        </authorList>
    </citation>
    <scope>NUCLEOTIDE SEQUENCE [LARGE SCALE GENOMIC DNA]</scope>
    <source>
        <strain evidence="2">ATCC 700633</strain>
    </source>
</reference>
<reference evidence="2" key="1">
    <citation type="submission" date="2009-09" db="EMBL/GenBank/DDBJ databases">
        <authorList>
            <consortium name="The Broad Institute Genome Sequencing Platform"/>
            <person name="Ward D."/>
            <person name="Feldgarden M."/>
            <person name="Earl A."/>
            <person name="Young S.K."/>
            <person name="Zeng Q."/>
            <person name="Koehrsen M."/>
            <person name="Alvarado L."/>
            <person name="Berlin A."/>
            <person name="Bochicchio J."/>
            <person name="Borenstein D."/>
            <person name="Chapman S.B."/>
            <person name="Chen Z."/>
            <person name="Engels R."/>
            <person name="Freedman E."/>
            <person name="Gellesch M."/>
            <person name="Goldberg J."/>
            <person name="Griggs A."/>
            <person name="Gujja S."/>
            <person name="Heilman E."/>
            <person name="Heiman D."/>
            <person name="Hepburn T."/>
            <person name="Howarth C."/>
            <person name="Jen D."/>
            <person name="Larson L."/>
            <person name="Lewis B."/>
            <person name="Mehta T."/>
            <person name="Park D."/>
            <person name="Pearson M."/>
            <person name="Roberts A."/>
            <person name="Saif S."/>
            <person name="Shea T."/>
            <person name="Shenoy N."/>
            <person name="Sisk P."/>
            <person name="Stolte C."/>
            <person name="Sykes S."/>
            <person name="Thomson T."/>
            <person name="Walk T."/>
            <person name="White J."/>
            <person name="Yandava C."/>
            <person name="Sibley C.D."/>
            <person name="Field T.R."/>
            <person name="Grinwis M."/>
            <person name="Eshaghurshan C.S."/>
            <person name="Surette M.G."/>
            <person name="Haas B."/>
            <person name="Nusbaum C."/>
            <person name="Birren B."/>
        </authorList>
    </citation>
    <scope>NUCLEOTIDE SEQUENCE [LARGE SCALE GENOMIC DNA]</scope>
    <source>
        <strain evidence="2">ATCC 700633</strain>
    </source>
</reference>
<dbReference type="RefSeq" id="WP_006702590.1">
    <property type="nucleotide sequence ID" value="NZ_KI391971.1"/>
</dbReference>
<dbReference type="SUPFAM" id="SSF55315">
    <property type="entry name" value="L30e-like"/>
    <property type="match status" value="1"/>
</dbReference>
<organism evidence="2 3">
    <name type="scientific">Granulicatella elegans ATCC 700633</name>
    <dbReference type="NCBI Taxonomy" id="626369"/>
    <lineage>
        <taxon>Bacteria</taxon>
        <taxon>Bacillati</taxon>
        <taxon>Bacillota</taxon>
        <taxon>Bacilli</taxon>
        <taxon>Lactobacillales</taxon>
        <taxon>Carnobacteriaceae</taxon>
        <taxon>Granulicatella</taxon>
    </lineage>
</organism>
<name>D0BK31_9LACT</name>
<dbReference type="eggNOG" id="COG1358">
    <property type="taxonomic scope" value="Bacteria"/>
</dbReference>
<proteinExistence type="predicted"/>
<evidence type="ECO:0000313" key="3">
    <source>
        <dbReference type="Proteomes" id="UP000002939"/>
    </source>
</evidence>
<gene>
    <name evidence="2" type="ORF">HMPREF0446_00316</name>
</gene>
<dbReference type="AlphaFoldDB" id="D0BK31"/>
<dbReference type="STRING" id="626369.HMPREF0446_00316"/>
<dbReference type="InterPro" id="IPR029064">
    <property type="entry name" value="Ribosomal_eL30-like_sf"/>
</dbReference>
<dbReference type="EMBL" id="ACRF02000013">
    <property type="protein sequence ID" value="EEW93434.1"/>
    <property type="molecule type" value="Genomic_DNA"/>
</dbReference>
<comment type="caution">
    <text evidence="2">The sequence shown here is derived from an EMBL/GenBank/DDBJ whole genome shotgun (WGS) entry which is preliminary data.</text>
</comment>
<keyword evidence="3" id="KW-1185">Reference proteome</keyword>
<sequence>MESIDKKKALNLLGMATRARKLISGEEQVLQSIQKEKVNLVICTTNSSENTVKKIKNKCEYYEIPFIQQFTTEEVSQAIGKQRSIIAIADQGFTKSLMKMKGFNDMNE</sequence>
<protein>
    <recommendedName>
        <fullName evidence="1">Ribosomal protein eL8/eL30/eS12/Gadd45 domain-containing protein</fullName>
    </recommendedName>
</protein>